<feature type="transmembrane region" description="Helical" evidence="6">
    <location>
        <begin position="174"/>
        <end position="196"/>
    </location>
</feature>
<comment type="subcellular location">
    <subcellularLocation>
        <location evidence="1">Membrane</location>
        <topology evidence="1">Multi-pass membrane protein</topology>
    </subcellularLocation>
</comment>
<dbReference type="InterPro" id="IPR020846">
    <property type="entry name" value="MFS_dom"/>
</dbReference>
<dbReference type="Proteomes" id="UP000298061">
    <property type="component" value="Unassembled WGS sequence"/>
</dbReference>
<feature type="transmembrane region" description="Helical" evidence="6">
    <location>
        <begin position="203"/>
        <end position="223"/>
    </location>
</feature>
<dbReference type="EMBL" id="SFCI01000022">
    <property type="protein sequence ID" value="TFY83546.1"/>
    <property type="molecule type" value="Genomic_DNA"/>
</dbReference>
<dbReference type="Pfam" id="PF07690">
    <property type="entry name" value="MFS_1"/>
    <property type="match status" value="1"/>
</dbReference>
<dbReference type="STRING" id="135208.A0A4Z0A904"/>
<keyword evidence="3 6" id="KW-1133">Transmembrane helix</keyword>
<dbReference type="GO" id="GO:0005886">
    <property type="term" value="C:plasma membrane"/>
    <property type="evidence" value="ECO:0007669"/>
    <property type="project" value="TreeGrafter"/>
</dbReference>
<reference evidence="8 9" key="1">
    <citation type="submission" date="2019-02" db="EMBL/GenBank/DDBJ databases">
        <title>Genome sequencing of the rare red list fungi Hericium alpestre (H. flagellum).</title>
        <authorList>
            <person name="Buettner E."/>
            <person name="Kellner H."/>
        </authorList>
    </citation>
    <scope>NUCLEOTIDE SEQUENCE [LARGE SCALE GENOMIC DNA]</scope>
    <source>
        <strain evidence="8 9">DSM 108284</strain>
    </source>
</reference>
<keyword evidence="4 6" id="KW-0472">Membrane</keyword>
<feature type="transmembrane region" description="Helical" evidence="6">
    <location>
        <begin position="284"/>
        <end position="306"/>
    </location>
</feature>
<evidence type="ECO:0000313" key="9">
    <source>
        <dbReference type="Proteomes" id="UP000298061"/>
    </source>
</evidence>
<dbReference type="PROSITE" id="PS50850">
    <property type="entry name" value="MFS"/>
    <property type="match status" value="1"/>
</dbReference>
<feature type="compositionally biased region" description="Basic and acidic residues" evidence="5">
    <location>
        <begin position="30"/>
        <end position="54"/>
    </location>
</feature>
<feature type="domain" description="Major facilitator superfamily (MFS) profile" evidence="7">
    <location>
        <begin position="1"/>
        <end position="375"/>
    </location>
</feature>
<evidence type="ECO:0000256" key="1">
    <source>
        <dbReference type="ARBA" id="ARBA00004141"/>
    </source>
</evidence>
<gene>
    <name evidence="8" type="ORF">EWM64_g454</name>
</gene>
<evidence type="ECO:0000256" key="5">
    <source>
        <dbReference type="SAM" id="MobiDB-lite"/>
    </source>
</evidence>
<name>A0A4Z0A904_9AGAM</name>
<dbReference type="SUPFAM" id="SSF103473">
    <property type="entry name" value="MFS general substrate transporter"/>
    <property type="match status" value="1"/>
</dbReference>
<dbReference type="PANTHER" id="PTHR23502">
    <property type="entry name" value="MAJOR FACILITATOR SUPERFAMILY"/>
    <property type="match status" value="1"/>
</dbReference>
<accession>A0A4Z0A904</accession>
<dbReference type="GO" id="GO:0022857">
    <property type="term" value="F:transmembrane transporter activity"/>
    <property type="evidence" value="ECO:0007669"/>
    <property type="project" value="InterPro"/>
</dbReference>
<feature type="region of interest" description="Disordered" evidence="5">
    <location>
        <begin position="1"/>
        <end position="54"/>
    </location>
</feature>
<feature type="compositionally biased region" description="Basic and acidic residues" evidence="5">
    <location>
        <begin position="1"/>
        <end position="10"/>
    </location>
</feature>
<dbReference type="AlphaFoldDB" id="A0A4Z0A904"/>
<feature type="transmembrane region" description="Helical" evidence="6">
    <location>
        <begin position="318"/>
        <end position="340"/>
    </location>
</feature>
<feature type="transmembrane region" description="Helical" evidence="6">
    <location>
        <begin position="140"/>
        <end position="162"/>
    </location>
</feature>
<feature type="transmembrane region" description="Helical" evidence="6">
    <location>
        <begin position="115"/>
        <end position="133"/>
    </location>
</feature>
<feature type="transmembrane region" description="Helical" evidence="6">
    <location>
        <begin position="84"/>
        <end position="103"/>
    </location>
</feature>
<dbReference type="InterPro" id="IPR036259">
    <property type="entry name" value="MFS_trans_sf"/>
</dbReference>
<evidence type="ECO:0000256" key="4">
    <source>
        <dbReference type="ARBA" id="ARBA00023136"/>
    </source>
</evidence>
<protein>
    <recommendedName>
        <fullName evidence="7">Major facilitator superfamily (MFS) profile domain-containing protein</fullName>
    </recommendedName>
</protein>
<keyword evidence="9" id="KW-1185">Reference proteome</keyword>
<evidence type="ECO:0000259" key="7">
    <source>
        <dbReference type="PROSITE" id="PS50850"/>
    </source>
</evidence>
<dbReference type="Gene3D" id="1.20.1250.20">
    <property type="entry name" value="MFS general substrate transporter like domains"/>
    <property type="match status" value="1"/>
</dbReference>
<sequence>MNKEGGKDELSLTASTSKPDFPADSSPRSSHGDDSKTEQADVHQDHREGQDKVWEDADEVVVDWEGPDDPAYSKNWTKARKWKIVSSLALLTFISLVTSIIGAPGRTQIAEQTRVMQAANALFLAFNVACGLAQSTGQLIGFRFLAGLGGSAPLAIGGGVLSDCFRPEERGRAISIYSLAPVLGPALGPVAGAWIVDRSTWRWAYWGTSIVDAVILAVTFVTFEETYAPILLSRKAARTVKNWDHEKALPKVVRTPFRTEHRDLKKMISKALVRPFQFLLYEPIIQLFGLYMAFLYAMCYLILTTIPGIYSEIYHERIGIVGLHYLALGIGMVLTGQLTARGLDKVFMYFTRKNGGVMKPEYRLREYDLPILKAT</sequence>
<keyword evidence="2 6" id="KW-0812">Transmembrane</keyword>
<evidence type="ECO:0000313" key="8">
    <source>
        <dbReference type="EMBL" id="TFY83546.1"/>
    </source>
</evidence>
<organism evidence="8 9">
    <name type="scientific">Hericium alpestre</name>
    <dbReference type="NCBI Taxonomy" id="135208"/>
    <lineage>
        <taxon>Eukaryota</taxon>
        <taxon>Fungi</taxon>
        <taxon>Dikarya</taxon>
        <taxon>Basidiomycota</taxon>
        <taxon>Agaricomycotina</taxon>
        <taxon>Agaricomycetes</taxon>
        <taxon>Russulales</taxon>
        <taxon>Hericiaceae</taxon>
        <taxon>Hericium</taxon>
    </lineage>
</organism>
<proteinExistence type="predicted"/>
<dbReference type="PANTHER" id="PTHR23502:SF60">
    <property type="entry name" value="MAJOR FACILITATOR SUPERFAMILY (MFS) PROFILE DOMAIN-CONTAINING PROTEIN-RELATED"/>
    <property type="match status" value="1"/>
</dbReference>
<dbReference type="OrthoDB" id="6770063at2759"/>
<comment type="caution">
    <text evidence="8">The sequence shown here is derived from an EMBL/GenBank/DDBJ whole genome shotgun (WGS) entry which is preliminary data.</text>
</comment>
<dbReference type="InterPro" id="IPR011701">
    <property type="entry name" value="MFS"/>
</dbReference>
<evidence type="ECO:0000256" key="2">
    <source>
        <dbReference type="ARBA" id="ARBA00022692"/>
    </source>
</evidence>
<evidence type="ECO:0000256" key="6">
    <source>
        <dbReference type="SAM" id="Phobius"/>
    </source>
</evidence>
<evidence type="ECO:0000256" key="3">
    <source>
        <dbReference type="ARBA" id="ARBA00022989"/>
    </source>
</evidence>